<name>A0A2B3TKV2_BACCE</name>
<reference evidence="2 3" key="1">
    <citation type="submission" date="2017-09" db="EMBL/GenBank/DDBJ databases">
        <title>Large-scale bioinformatics analysis of Bacillus genomes uncovers conserved roles of natural products in bacterial physiology.</title>
        <authorList>
            <consortium name="Agbiome Team Llc"/>
            <person name="Bleich R.M."/>
            <person name="Grubbs K.J."/>
            <person name="Santa Maria K.C."/>
            <person name="Allen S.E."/>
            <person name="Farag S."/>
            <person name="Shank E.A."/>
            <person name="Bowers A."/>
        </authorList>
    </citation>
    <scope>NUCLEOTIDE SEQUENCE [LARGE SCALE GENOMIC DNA]</scope>
    <source>
        <strain evidence="2 3">AFS061806</strain>
    </source>
</reference>
<sequence>MDKLEEVLEIVANVLEKPVDPDEDLESQGMDSLNLMHLMYQLEITYNIQFIDDDLRKINFKTIYNICCLLKSKLEEHQENEKDLSAPFINIGNQKIKCILRGGCDLRRTEPFLSLGTNLCVQSELTYVSPNGVIIRNDHLEILKNSLILTEEQKQEQIKNFPF</sequence>
<dbReference type="Gene3D" id="1.10.1200.10">
    <property type="entry name" value="ACP-like"/>
    <property type="match status" value="1"/>
</dbReference>
<dbReference type="EMBL" id="NVDG01000059">
    <property type="protein sequence ID" value="PFU37811.1"/>
    <property type="molecule type" value="Genomic_DNA"/>
</dbReference>
<dbReference type="AlphaFoldDB" id="A0A2B3TKV2"/>
<accession>A0A2B3TKV2</accession>
<feature type="domain" description="Carrier" evidence="1">
    <location>
        <begin position="1"/>
        <end position="74"/>
    </location>
</feature>
<evidence type="ECO:0000313" key="2">
    <source>
        <dbReference type="EMBL" id="PFU37811.1"/>
    </source>
</evidence>
<dbReference type="Pfam" id="PF00550">
    <property type="entry name" value="PP-binding"/>
    <property type="match status" value="1"/>
</dbReference>
<gene>
    <name evidence="2" type="ORF">COK86_27340</name>
</gene>
<dbReference type="PROSITE" id="PS50075">
    <property type="entry name" value="CARRIER"/>
    <property type="match status" value="1"/>
</dbReference>
<dbReference type="Proteomes" id="UP000224076">
    <property type="component" value="Unassembled WGS sequence"/>
</dbReference>
<dbReference type="InterPro" id="IPR036736">
    <property type="entry name" value="ACP-like_sf"/>
</dbReference>
<proteinExistence type="predicted"/>
<dbReference type="RefSeq" id="WP_098666390.1">
    <property type="nucleotide sequence ID" value="NZ_NVDG01000059.1"/>
</dbReference>
<evidence type="ECO:0000259" key="1">
    <source>
        <dbReference type="PROSITE" id="PS50075"/>
    </source>
</evidence>
<dbReference type="InterPro" id="IPR009081">
    <property type="entry name" value="PP-bd_ACP"/>
</dbReference>
<organism evidence="2 3">
    <name type="scientific">Bacillus cereus</name>
    <dbReference type="NCBI Taxonomy" id="1396"/>
    <lineage>
        <taxon>Bacteria</taxon>
        <taxon>Bacillati</taxon>
        <taxon>Bacillota</taxon>
        <taxon>Bacilli</taxon>
        <taxon>Bacillales</taxon>
        <taxon>Bacillaceae</taxon>
        <taxon>Bacillus</taxon>
        <taxon>Bacillus cereus group</taxon>
    </lineage>
</organism>
<dbReference type="SUPFAM" id="SSF47336">
    <property type="entry name" value="ACP-like"/>
    <property type="match status" value="1"/>
</dbReference>
<evidence type="ECO:0000313" key="3">
    <source>
        <dbReference type="Proteomes" id="UP000224076"/>
    </source>
</evidence>
<protein>
    <recommendedName>
        <fullName evidence="1">Carrier domain-containing protein</fullName>
    </recommendedName>
</protein>
<comment type="caution">
    <text evidence="2">The sequence shown here is derived from an EMBL/GenBank/DDBJ whole genome shotgun (WGS) entry which is preliminary data.</text>
</comment>